<protein>
    <submittedName>
        <fullName evidence="4">Type VII secretion protein EssB</fullName>
    </submittedName>
</protein>
<evidence type="ECO:0000313" key="5">
    <source>
        <dbReference type="Proteomes" id="UP000634435"/>
    </source>
</evidence>
<feature type="compositionally biased region" description="Basic and acidic residues" evidence="2">
    <location>
        <begin position="362"/>
        <end position="381"/>
    </location>
</feature>
<evidence type="ECO:0000256" key="2">
    <source>
        <dbReference type="SAM" id="MobiDB-lite"/>
    </source>
</evidence>
<dbReference type="Pfam" id="PF10140">
    <property type="entry name" value="YukC"/>
    <property type="match status" value="1"/>
</dbReference>
<comment type="similarity">
    <text evidence="1">Belongs to the EssB family.</text>
</comment>
<feature type="region of interest" description="Disordered" evidence="2">
    <location>
        <begin position="357"/>
        <end position="424"/>
    </location>
</feature>
<dbReference type="InterPro" id="IPR018778">
    <property type="entry name" value="T7SS_EssB"/>
</dbReference>
<accession>A0ABQ2DWS4</accession>
<name>A0ABQ2DWS4_9BACI</name>
<keyword evidence="3" id="KW-1133">Transmembrane helix</keyword>
<dbReference type="Proteomes" id="UP000634435">
    <property type="component" value="Unassembled WGS sequence"/>
</dbReference>
<dbReference type="InterPro" id="IPR042565">
    <property type="entry name" value="T7SS_EssB_C"/>
</dbReference>
<evidence type="ECO:0000256" key="3">
    <source>
        <dbReference type="SAM" id="Phobius"/>
    </source>
</evidence>
<comment type="caution">
    <text evidence="4">The sequence shown here is derived from an EMBL/GenBank/DDBJ whole genome shotgun (WGS) entry which is preliminary data.</text>
</comment>
<organism evidence="4 5">
    <name type="scientific">Virgibacillus kapii</name>
    <dbReference type="NCBI Taxonomy" id="1638645"/>
    <lineage>
        <taxon>Bacteria</taxon>
        <taxon>Bacillati</taxon>
        <taxon>Bacillota</taxon>
        <taxon>Bacilli</taxon>
        <taxon>Bacillales</taxon>
        <taxon>Bacillaceae</taxon>
        <taxon>Virgibacillus</taxon>
    </lineage>
</organism>
<feature type="compositionally biased region" description="Basic and acidic residues" evidence="2">
    <location>
        <begin position="395"/>
        <end position="405"/>
    </location>
</feature>
<dbReference type="Gene3D" id="1.10.510.10">
    <property type="entry name" value="Transferase(Phosphotransferase) domain 1"/>
    <property type="match status" value="1"/>
</dbReference>
<sequence length="424" mass="49884">MKEKTIEFENVSLRFVITKNQWELTLPKSQTSVTSSRQLDLLLNPSELFAPVELSEEKDVFHFSYQLEAHWKQWDFIKKLPRNEKLRLLCNMGKLRKFLSSRITFFLHPNNLAFDDNLMPIVIYRGIRKLVPPFEMEEEAFLKQYKCFIIALFSKKYNYEQLYNGTLQNANDTEFERQINEMQNLEALQAFLYESYREEQKKTDKLMEVVPIKRFRLFKQLTIILSVIVVLLAVPLIYYGFIKVPFQQHALDAHGEYLATDYGNVIATLEDEDPEKLSNQTKYILAHAYINVENLSDTEKETIMKNVSLKSDENYLLYWIYNGRGEFSHSLEKAKYIDDPQLIMYGLIKQIEQAKNNPDLTGTERDEKVSSLQDELDKYIEEYNLDPNEAGQMQEDGKQEDRTETNTDTTNSTDDEPNQNKNNN</sequence>
<dbReference type="EMBL" id="BMPN01000009">
    <property type="protein sequence ID" value="GGJ74588.1"/>
    <property type="molecule type" value="Genomic_DNA"/>
</dbReference>
<gene>
    <name evidence="4" type="ORF">GCM10007111_40130</name>
</gene>
<reference evidence="5" key="1">
    <citation type="journal article" date="2019" name="Int. J. Syst. Evol. Microbiol.">
        <title>The Global Catalogue of Microorganisms (GCM) 10K type strain sequencing project: providing services to taxonomists for standard genome sequencing and annotation.</title>
        <authorList>
            <consortium name="The Broad Institute Genomics Platform"/>
            <consortium name="The Broad Institute Genome Sequencing Center for Infectious Disease"/>
            <person name="Wu L."/>
            <person name="Ma J."/>
        </authorList>
    </citation>
    <scope>NUCLEOTIDE SEQUENCE [LARGE SCALE GENOMIC DNA]</scope>
    <source>
        <strain evidence="5">JCM 30071</strain>
    </source>
</reference>
<evidence type="ECO:0000256" key="1">
    <source>
        <dbReference type="ARBA" id="ARBA00010163"/>
    </source>
</evidence>
<keyword evidence="3" id="KW-0812">Transmembrane</keyword>
<dbReference type="Gene3D" id="1.25.40.680">
    <property type="entry name" value="Type VII secretion system EssB, C-terminal-like domain"/>
    <property type="match status" value="1"/>
</dbReference>
<keyword evidence="3" id="KW-0472">Membrane</keyword>
<feature type="transmembrane region" description="Helical" evidence="3">
    <location>
        <begin position="221"/>
        <end position="241"/>
    </location>
</feature>
<dbReference type="NCBIfam" id="TIGR03926">
    <property type="entry name" value="T7_EssB"/>
    <property type="match status" value="1"/>
</dbReference>
<evidence type="ECO:0000313" key="4">
    <source>
        <dbReference type="EMBL" id="GGJ74588.1"/>
    </source>
</evidence>
<keyword evidence="5" id="KW-1185">Reference proteome</keyword>
<dbReference type="RefSeq" id="WP_160807260.1">
    <property type="nucleotide sequence ID" value="NZ_BMPN01000009.1"/>
</dbReference>
<proteinExistence type="inferred from homology"/>